<dbReference type="GO" id="GO:0016477">
    <property type="term" value="P:cell migration"/>
    <property type="evidence" value="ECO:0007669"/>
    <property type="project" value="TreeGrafter"/>
</dbReference>
<dbReference type="Pfam" id="PF00018">
    <property type="entry name" value="SH3_1"/>
    <property type="match status" value="1"/>
</dbReference>
<reference evidence="5 6" key="1">
    <citation type="submission" date="2019-04" db="EMBL/GenBank/DDBJ databases">
        <title>Annotation for the trematode Fasciola gigantica.</title>
        <authorList>
            <person name="Choi Y.-J."/>
        </authorList>
    </citation>
    <scope>NUCLEOTIDE SEQUENCE [LARGE SCALE GENOMIC DNA]</scope>
    <source>
        <strain evidence="5">Uganda_cow_1</strain>
    </source>
</reference>
<feature type="region of interest" description="Disordered" evidence="3">
    <location>
        <begin position="107"/>
        <end position="148"/>
    </location>
</feature>
<accession>A0A504YLW8</accession>
<dbReference type="CDD" id="cd11844">
    <property type="entry name" value="SH3_CAS"/>
    <property type="match status" value="1"/>
</dbReference>
<comment type="caution">
    <text evidence="5">The sequence shown here is derived from an EMBL/GenBank/DDBJ whole genome shotgun (WGS) entry which is preliminary data.</text>
</comment>
<dbReference type="InterPro" id="IPR001452">
    <property type="entry name" value="SH3_domain"/>
</dbReference>
<dbReference type="FunFam" id="2.30.30.40:FF:000009">
    <property type="entry name" value="Breast cancer anti-estrogen resistance 1"/>
    <property type="match status" value="1"/>
</dbReference>
<name>A0A504YLW8_FASGI</name>
<feature type="region of interest" description="Disordered" evidence="3">
    <location>
        <begin position="452"/>
        <end position="471"/>
    </location>
</feature>
<dbReference type="PROSITE" id="PS50002">
    <property type="entry name" value="SH3"/>
    <property type="match status" value="1"/>
</dbReference>
<feature type="compositionally biased region" description="Basic and acidic residues" evidence="3">
    <location>
        <begin position="115"/>
        <end position="125"/>
    </location>
</feature>
<dbReference type="EMBL" id="SUNJ01008093">
    <property type="protein sequence ID" value="TPP61495.1"/>
    <property type="molecule type" value="Genomic_DNA"/>
</dbReference>
<proteinExistence type="predicted"/>
<dbReference type="Proteomes" id="UP000316759">
    <property type="component" value="Unassembled WGS sequence"/>
</dbReference>
<dbReference type="PANTHER" id="PTHR10654">
    <property type="entry name" value="CAS SCAFFOLDING PROTEIN"/>
    <property type="match status" value="1"/>
</dbReference>
<evidence type="ECO:0000313" key="5">
    <source>
        <dbReference type="EMBL" id="TPP61495.1"/>
    </source>
</evidence>
<dbReference type="InterPro" id="IPR037362">
    <property type="entry name" value="CAS_fam"/>
</dbReference>
<dbReference type="SUPFAM" id="SSF50044">
    <property type="entry name" value="SH3-domain"/>
    <property type="match status" value="1"/>
</dbReference>
<evidence type="ECO:0000256" key="3">
    <source>
        <dbReference type="SAM" id="MobiDB-lite"/>
    </source>
</evidence>
<dbReference type="GO" id="GO:0005886">
    <property type="term" value="C:plasma membrane"/>
    <property type="evidence" value="ECO:0007669"/>
    <property type="project" value="TreeGrafter"/>
</dbReference>
<evidence type="ECO:0000256" key="2">
    <source>
        <dbReference type="PROSITE-ProRule" id="PRU00192"/>
    </source>
</evidence>
<dbReference type="GO" id="GO:0007169">
    <property type="term" value="P:cell surface receptor protein tyrosine kinase signaling pathway"/>
    <property type="evidence" value="ECO:0007669"/>
    <property type="project" value="TreeGrafter"/>
</dbReference>
<dbReference type="InterPro" id="IPR036028">
    <property type="entry name" value="SH3-like_dom_sf"/>
</dbReference>
<dbReference type="AlphaFoldDB" id="A0A504YLW8"/>
<dbReference type="STRING" id="46835.A0A504YLW8"/>
<dbReference type="OrthoDB" id="5983572at2759"/>
<gene>
    <name evidence="5" type="ORF">FGIG_00010</name>
</gene>
<feature type="domain" description="SH3" evidence="4">
    <location>
        <begin position="6"/>
        <end position="68"/>
    </location>
</feature>
<organism evidence="5 6">
    <name type="scientific">Fasciola gigantica</name>
    <name type="common">Giant liver fluke</name>
    <dbReference type="NCBI Taxonomy" id="46835"/>
    <lineage>
        <taxon>Eukaryota</taxon>
        <taxon>Metazoa</taxon>
        <taxon>Spiralia</taxon>
        <taxon>Lophotrochozoa</taxon>
        <taxon>Platyhelminthes</taxon>
        <taxon>Trematoda</taxon>
        <taxon>Digenea</taxon>
        <taxon>Plagiorchiida</taxon>
        <taxon>Echinostomata</taxon>
        <taxon>Echinostomatoidea</taxon>
        <taxon>Fasciolidae</taxon>
        <taxon>Fasciola</taxon>
    </lineage>
</organism>
<evidence type="ECO:0000313" key="6">
    <source>
        <dbReference type="Proteomes" id="UP000316759"/>
    </source>
</evidence>
<sequence length="677" mass="75382">MTTKPIKTLLARALYDNQSEFPTELAFSRGDVVTVLQRDPEGYEGWWICSLKGKIGIAPGNRFEILGSISKTKPDEAYDVYDDPREWAAPEPVKRLHQAFPCVQEPGMGTYENLDSNKSDNRISDVTDSGNYSNRSSDVSLSSQSVTGATLTASVESRLQRKTPDSQFEDYEDLDLGCPRNCKPDLDTSARALPPMPHSSVNSARRQNPMSSRRFYNTNDYKRSHWQNDAERLDPTVSCPAFSGSSRKSTGIISAVQASPEPNKNSTWENDHPILTKNSFLNPSATESGSRIEVLKDQQNIITALRSRSTYLRFFSPLKQRIEAQSKRVLSSIRSDQPQDSMDITVCIYNLALLVHDLTIIHQICDLLTASSKDSPDAGLTRKFLLIRKTADDVKNQLSEFIRFLEAQKLVKFTELSHTLQLVSKTVSSLDAAVLANAPLLFSPTKVLRRANSGSRSHASSRPLEASRTLSSSVPHLNHLGTAEIRSSLEQMRRLTPEQFKAFQSGICPLKRQCDASLNIVQGFLEELKAHDWSPTGHRQQKTPLTLSFLTSQVKNILHQSSLLVRAITEFCATVCGDGENSMLENKQDCRRKLAMELEQRGSAICETLKGLVIQAKESTNHLRSEDMIRINPCVTNSVLPMPGPIWQRLLGSTRSVCMSLTAVNEILASYSVAFAK</sequence>
<dbReference type="Gene3D" id="2.30.30.40">
    <property type="entry name" value="SH3 Domains"/>
    <property type="match status" value="1"/>
</dbReference>
<keyword evidence="1 2" id="KW-0728">SH3 domain</keyword>
<dbReference type="PANTHER" id="PTHR10654:SF18">
    <property type="entry name" value="IP17195P"/>
    <property type="match status" value="1"/>
</dbReference>
<dbReference type="GO" id="GO:0005737">
    <property type="term" value="C:cytoplasm"/>
    <property type="evidence" value="ECO:0007669"/>
    <property type="project" value="TreeGrafter"/>
</dbReference>
<protein>
    <submittedName>
        <fullName evidence="5">Breast cancer anti-estrogen resistance protein 1</fullName>
    </submittedName>
</protein>
<keyword evidence="6" id="KW-1185">Reference proteome</keyword>
<dbReference type="SMART" id="SM00326">
    <property type="entry name" value="SH3"/>
    <property type="match status" value="1"/>
</dbReference>
<evidence type="ECO:0000259" key="4">
    <source>
        <dbReference type="PROSITE" id="PS50002"/>
    </source>
</evidence>
<feature type="compositionally biased region" description="Low complexity" evidence="3">
    <location>
        <begin position="133"/>
        <end position="145"/>
    </location>
</feature>
<evidence type="ECO:0000256" key="1">
    <source>
        <dbReference type="ARBA" id="ARBA00022443"/>
    </source>
</evidence>